<evidence type="ECO:0000313" key="5">
    <source>
        <dbReference type="EMBL" id="KIX93281.1"/>
    </source>
</evidence>
<dbReference type="RefSeq" id="XP_016627404.1">
    <property type="nucleotide sequence ID" value="XM_016781415.1"/>
</dbReference>
<evidence type="ECO:0000313" key="6">
    <source>
        <dbReference type="Proteomes" id="UP000053411"/>
    </source>
</evidence>
<dbReference type="InterPro" id="IPR039903">
    <property type="entry name" value="Zswim2"/>
</dbReference>
<feature type="domain" description="SWIM-type" evidence="4">
    <location>
        <begin position="131"/>
        <end position="163"/>
    </location>
</feature>
<evidence type="ECO:0000256" key="2">
    <source>
        <dbReference type="SAM" id="MobiDB-lite"/>
    </source>
</evidence>
<dbReference type="AlphaFoldDB" id="A0A0D2I7W6"/>
<keyword evidence="1" id="KW-0862">Zinc</keyword>
<keyword evidence="1" id="KW-0479">Metal-binding</keyword>
<dbReference type="Proteomes" id="UP000053411">
    <property type="component" value="Unassembled WGS sequence"/>
</dbReference>
<accession>A0A0D2I7W6</accession>
<protein>
    <recommendedName>
        <fullName evidence="7">Anaphase-promoting complex subunit 11</fullName>
    </recommendedName>
</protein>
<feature type="compositionally biased region" description="Basic and acidic residues" evidence="2">
    <location>
        <begin position="69"/>
        <end position="79"/>
    </location>
</feature>
<evidence type="ECO:0000259" key="3">
    <source>
        <dbReference type="PROSITE" id="PS50089"/>
    </source>
</evidence>
<dbReference type="InterPro" id="IPR013083">
    <property type="entry name" value="Znf_RING/FYVE/PHD"/>
</dbReference>
<gene>
    <name evidence="5" type="ORF">Z520_10924</name>
</gene>
<feature type="region of interest" description="Disordered" evidence="2">
    <location>
        <begin position="1"/>
        <end position="83"/>
    </location>
</feature>
<dbReference type="GO" id="GO:0061630">
    <property type="term" value="F:ubiquitin protein ligase activity"/>
    <property type="evidence" value="ECO:0007669"/>
    <property type="project" value="InterPro"/>
</dbReference>
<dbReference type="Pfam" id="PF13639">
    <property type="entry name" value="zf-RING_2"/>
    <property type="match status" value="1"/>
</dbReference>
<dbReference type="Gene3D" id="3.30.40.10">
    <property type="entry name" value="Zinc/RING finger domain, C3HC4 (zinc finger)"/>
    <property type="match status" value="1"/>
</dbReference>
<dbReference type="InterPro" id="IPR001841">
    <property type="entry name" value="Znf_RING"/>
</dbReference>
<dbReference type="InterPro" id="IPR007527">
    <property type="entry name" value="Znf_SWIM"/>
</dbReference>
<reference evidence="5 6" key="1">
    <citation type="submission" date="2015-01" db="EMBL/GenBank/DDBJ databases">
        <title>The Genome Sequence of Fonsecaea multimorphosa CBS 102226.</title>
        <authorList>
            <consortium name="The Broad Institute Genomics Platform"/>
            <person name="Cuomo C."/>
            <person name="de Hoog S."/>
            <person name="Gorbushina A."/>
            <person name="Stielow B."/>
            <person name="Teixiera M."/>
            <person name="Abouelleil A."/>
            <person name="Chapman S.B."/>
            <person name="Priest M."/>
            <person name="Young S.K."/>
            <person name="Wortman J."/>
            <person name="Nusbaum C."/>
            <person name="Birren B."/>
        </authorList>
    </citation>
    <scope>NUCLEOTIDE SEQUENCE [LARGE SCALE GENOMIC DNA]</scope>
    <source>
        <strain evidence="5 6">CBS 102226</strain>
    </source>
</reference>
<name>A0A0D2I7W6_9EURO</name>
<dbReference type="EMBL" id="KN848095">
    <property type="protein sequence ID" value="KIX93281.1"/>
    <property type="molecule type" value="Genomic_DNA"/>
</dbReference>
<feature type="domain" description="RING-type" evidence="3">
    <location>
        <begin position="209"/>
        <end position="257"/>
    </location>
</feature>
<dbReference type="PROSITE" id="PS50966">
    <property type="entry name" value="ZF_SWIM"/>
    <property type="match status" value="1"/>
</dbReference>
<evidence type="ECO:0000259" key="4">
    <source>
        <dbReference type="PROSITE" id="PS50966"/>
    </source>
</evidence>
<evidence type="ECO:0008006" key="7">
    <source>
        <dbReference type="Google" id="ProtNLM"/>
    </source>
</evidence>
<proteinExistence type="predicted"/>
<feature type="compositionally biased region" description="Basic and acidic residues" evidence="2">
    <location>
        <begin position="38"/>
        <end position="49"/>
    </location>
</feature>
<dbReference type="PANTHER" id="PTHR21540">
    <property type="entry name" value="RING FINGER AND SWIM DOMAIN-CONTAINING PROTEIN 2"/>
    <property type="match status" value="1"/>
</dbReference>
<evidence type="ECO:0000256" key="1">
    <source>
        <dbReference type="PROSITE-ProRule" id="PRU00175"/>
    </source>
</evidence>
<dbReference type="STRING" id="1442371.A0A0D2I7W6"/>
<dbReference type="PANTHER" id="PTHR21540:SF0">
    <property type="entry name" value="PHD FAMILY PROTEIN"/>
    <property type="match status" value="1"/>
</dbReference>
<organism evidence="5 6">
    <name type="scientific">Fonsecaea multimorphosa CBS 102226</name>
    <dbReference type="NCBI Taxonomy" id="1442371"/>
    <lineage>
        <taxon>Eukaryota</taxon>
        <taxon>Fungi</taxon>
        <taxon>Dikarya</taxon>
        <taxon>Ascomycota</taxon>
        <taxon>Pezizomycotina</taxon>
        <taxon>Eurotiomycetes</taxon>
        <taxon>Chaetothyriomycetidae</taxon>
        <taxon>Chaetothyriales</taxon>
        <taxon>Herpotrichiellaceae</taxon>
        <taxon>Fonsecaea</taxon>
    </lineage>
</organism>
<dbReference type="GeneID" id="27716670"/>
<feature type="compositionally biased region" description="Polar residues" evidence="2">
    <location>
        <begin position="24"/>
        <end position="35"/>
    </location>
</feature>
<dbReference type="GO" id="GO:0008270">
    <property type="term" value="F:zinc ion binding"/>
    <property type="evidence" value="ECO:0007669"/>
    <property type="project" value="UniProtKB-KW"/>
</dbReference>
<keyword evidence="1" id="KW-0863">Zinc-finger</keyword>
<dbReference type="PROSITE" id="PS50089">
    <property type="entry name" value="ZF_RING_2"/>
    <property type="match status" value="1"/>
</dbReference>
<dbReference type="VEuPathDB" id="FungiDB:Z520_10924"/>
<keyword evidence="6" id="KW-1185">Reference proteome</keyword>
<dbReference type="OrthoDB" id="2122982at2759"/>
<sequence length="313" mass="35507">MPPTKVSRVSSSGGIMKFTPAKSRPSSQVKSSLHSPAQKRESSRMRDIENTTDGSNCRSGRRSTSTTPKKKEEEVEEKRMRRYRSKPTASFLVKLERAQTQRMIVLGRKRSLRAGAPSEDIDIVGSTGNVYTVTISHLPTCTCPDSLRGNECKHKVYALHTVLKAPLHLQYQLALLTSELEEIFAHAPAIPTDVSDNPKGNRKPTDGECPICYMELDEEHNELVWCKAQCGHNTHKSCFDQWAKSQAGKGVRCVYCRTPWEMDVSDVEAIKRAGEHTQDGYVNVANHFGMSSEREYSSYYQPWVRRQFGWRHW</sequence>
<dbReference type="SUPFAM" id="SSF57850">
    <property type="entry name" value="RING/U-box"/>
    <property type="match status" value="1"/>
</dbReference>